<sequence>MSPKPLNRCTICRRLGPLLSLGVIVTSTGGSAVCRHCLQSRRRLSSLPLKSSSSAFSFCHCCLRNPNHWSSLFIAALEIIVVCLGLSRRHWCQVKTAAAVETIDVCLRPLLPIAVQPRRCSPTFVAGSETIAICLRPLLRGHGTSTLLIVCRC</sequence>
<accession>A0AAP0KES1</accession>
<keyword evidence="2" id="KW-1185">Reference proteome</keyword>
<evidence type="ECO:0000313" key="2">
    <source>
        <dbReference type="Proteomes" id="UP001420932"/>
    </source>
</evidence>
<gene>
    <name evidence="1" type="ORF">Syun_009506</name>
</gene>
<proteinExistence type="predicted"/>
<comment type="caution">
    <text evidence="1">The sequence shown here is derived from an EMBL/GenBank/DDBJ whole genome shotgun (WGS) entry which is preliminary data.</text>
</comment>
<reference evidence="1 2" key="1">
    <citation type="submission" date="2024-01" db="EMBL/GenBank/DDBJ databases">
        <title>Genome assemblies of Stephania.</title>
        <authorList>
            <person name="Yang L."/>
        </authorList>
    </citation>
    <scope>NUCLEOTIDE SEQUENCE [LARGE SCALE GENOMIC DNA]</scope>
    <source>
        <strain evidence="1">YNDBR</strain>
        <tissue evidence="1">Leaf</tissue>
    </source>
</reference>
<protein>
    <submittedName>
        <fullName evidence="1">Uncharacterized protein</fullName>
    </submittedName>
</protein>
<organism evidence="1 2">
    <name type="scientific">Stephania yunnanensis</name>
    <dbReference type="NCBI Taxonomy" id="152371"/>
    <lineage>
        <taxon>Eukaryota</taxon>
        <taxon>Viridiplantae</taxon>
        <taxon>Streptophyta</taxon>
        <taxon>Embryophyta</taxon>
        <taxon>Tracheophyta</taxon>
        <taxon>Spermatophyta</taxon>
        <taxon>Magnoliopsida</taxon>
        <taxon>Ranunculales</taxon>
        <taxon>Menispermaceae</taxon>
        <taxon>Menispermoideae</taxon>
        <taxon>Cissampelideae</taxon>
        <taxon>Stephania</taxon>
    </lineage>
</organism>
<dbReference type="AlphaFoldDB" id="A0AAP0KES1"/>
<dbReference type="Proteomes" id="UP001420932">
    <property type="component" value="Unassembled WGS sequence"/>
</dbReference>
<evidence type="ECO:0000313" key="1">
    <source>
        <dbReference type="EMBL" id="KAK9151197.1"/>
    </source>
</evidence>
<name>A0AAP0KES1_9MAGN</name>
<dbReference type="EMBL" id="JBBNAF010000004">
    <property type="protein sequence ID" value="KAK9151197.1"/>
    <property type="molecule type" value="Genomic_DNA"/>
</dbReference>